<evidence type="ECO:0000256" key="4">
    <source>
        <dbReference type="ARBA" id="ARBA00022982"/>
    </source>
</evidence>
<dbReference type="Proteomes" id="UP001557485">
    <property type="component" value="Unassembled WGS sequence"/>
</dbReference>
<dbReference type="PANTHER" id="PTHR45663">
    <property type="entry name" value="GEO12009P1"/>
    <property type="match status" value="1"/>
</dbReference>
<dbReference type="EMBL" id="JBFRYA010000006">
    <property type="protein sequence ID" value="MEX1669000.1"/>
    <property type="molecule type" value="Genomic_DNA"/>
</dbReference>
<accession>A0ABV3U4X2</accession>
<evidence type="ECO:0000256" key="1">
    <source>
        <dbReference type="ARBA" id="ARBA00008987"/>
    </source>
</evidence>
<evidence type="ECO:0000259" key="8">
    <source>
        <dbReference type="PROSITE" id="PS51352"/>
    </source>
</evidence>
<dbReference type="CDD" id="cd02947">
    <property type="entry name" value="TRX_family"/>
    <property type="match status" value="1"/>
</dbReference>
<keyword evidence="2" id="KW-0813">Transport</keyword>
<dbReference type="PROSITE" id="PS00194">
    <property type="entry name" value="THIOREDOXIN_1"/>
    <property type="match status" value="1"/>
</dbReference>
<gene>
    <name evidence="9" type="primary">trxC</name>
    <name evidence="9" type="ORF">AB4876_08745</name>
</gene>
<reference evidence="9 10" key="1">
    <citation type="journal article" date="2011" name="Int. J. Syst. Evol. Microbiol.">
        <title>Zhongshania antarctica gen. nov., sp. nov. and Zhongshania guokunii sp. nov., gammaproteobacteria respectively isolated from coastal attached (fast) ice and surface seawater of the Antarctic.</title>
        <authorList>
            <person name="Li H.J."/>
            <person name="Zhang X.Y."/>
            <person name="Chen C.X."/>
            <person name="Zhang Y.J."/>
            <person name="Gao Z.M."/>
            <person name="Yu Y."/>
            <person name="Chen X.L."/>
            <person name="Chen B."/>
            <person name="Zhang Y.Z."/>
        </authorList>
    </citation>
    <scope>NUCLEOTIDE SEQUENCE [LARGE SCALE GENOMIC DNA]</scope>
    <source>
        <strain evidence="9 10">ZS6-22T</strain>
    </source>
</reference>
<keyword evidence="6" id="KW-0676">Redox-active center</keyword>
<feature type="domain" description="Thioredoxin" evidence="8">
    <location>
        <begin position="5"/>
        <end position="147"/>
    </location>
</feature>
<dbReference type="Pfam" id="PF00085">
    <property type="entry name" value="Thioredoxin"/>
    <property type="match status" value="1"/>
</dbReference>
<keyword evidence="5" id="KW-1015">Disulfide bond</keyword>
<dbReference type="Gene3D" id="2.30.30.380">
    <property type="entry name" value="Zn-finger domain of Sec23/24"/>
    <property type="match status" value="1"/>
</dbReference>
<evidence type="ECO:0000256" key="3">
    <source>
        <dbReference type="ARBA" id="ARBA00022723"/>
    </source>
</evidence>
<keyword evidence="4" id="KW-0249">Electron transport</keyword>
<dbReference type="NCBIfam" id="TIGR01068">
    <property type="entry name" value="thioredoxin"/>
    <property type="match status" value="1"/>
</dbReference>
<dbReference type="Pfam" id="PF21352">
    <property type="entry name" value="Zn_ribbon_Thio2"/>
    <property type="match status" value="1"/>
</dbReference>
<keyword evidence="3" id="KW-0479">Metal-binding</keyword>
<comment type="similarity">
    <text evidence="1">Belongs to the thioredoxin family.</text>
</comment>
<evidence type="ECO:0000313" key="9">
    <source>
        <dbReference type="EMBL" id="MEX1669000.1"/>
    </source>
</evidence>
<evidence type="ECO:0000313" key="10">
    <source>
        <dbReference type="Proteomes" id="UP001557485"/>
    </source>
</evidence>
<name>A0ABV3U4X2_9GAMM</name>
<dbReference type="InterPro" id="IPR049299">
    <property type="entry name" value="Thio2_N"/>
</dbReference>
<proteinExistence type="inferred from homology"/>
<dbReference type="NCBIfam" id="NF008229">
    <property type="entry name" value="PRK10996.1"/>
    <property type="match status" value="1"/>
</dbReference>
<dbReference type="InterPro" id="IPR017937">
    <property type="entry name" value="Thioredoxin_CS"/>
</dbReference>
<dbReference type="PROSITE" id="PS51352">
    <property type="entry name" value="THIOREDOXIN_2"/>
    <property type="match status" value="1"/>
</dbReference>
<comment type="caution">
    <text evidence="9">The sequence shown here is derived from an EMBL/GenBank/DDBJ whole genome shotgun (WGS) entry which is preliminary data.</text>
</comment>
<dbReference type="SUPFAM" id="SSF52833">
    <property type="entry name" value="Thioredoxin-like"/>
    <property type="match status" value="1"/>
</dbReference>
<dbReference type="InterPro" id="IPR036249">
    <property type="entry name" value="Thioredoxin-like_sf"/>
</dbReference>
<sequence>MSTSPSLQLICPSCAAINRVPETRISDAPVCGKCKQLLLDGKVINASDANFNRYIQQSGLPVLVDFWAPWCGPCRSFAPVYSELASEMPSRASFIKLDTEANQNTAAQFQIRSIPTMILFHRGREITRLSGALPKGQFKQWLEQQLGGLHN</sequence>
<protein>
    <recommendedName>
        <fullName evidence="7">Thioredoxin</fullName>
    </recommendedName>
</protein>
<dbReference type="InterPro" id="IPR013766">
    <property type="entry name" value="Thioredoxin_domain"/>
</dbReference>
<evidence type="ECO:0000256" key="7">
    <source>
        <dbReference type="NCBIfam" id="TIGR01068"/>
    </source>
</evidence>
<dbReference type="PRINTS" id="PR00421">
    <property type="entry name" value="THIOREDOXIN"/>
</dbReference>
<organism evidence="9 10">
    <name type="scientific">Zhongshania guokunii</name>
    <dbReference type="NCBI Taxonomy" id="641783"/>
    <lineage>
        <taxon>Bacteria</taxon>
        <taxon>Pseudomonadati</taxon>
        <taxon>Pseudomonadota</taxon>
        <taxon>Gammaproteobacteria</taxon>
        <taxon>Cellvibrionales</taxon>
        <taxon>Spongiibacteraceae</taxon>
        <taxon>Zhongshania</taxon>
    </lineage>
</organism>
<dbReference type="Gene3D" id="3.40.30.10">
    <property type="entry name" value="Glutaredoxin"/>
    <property type="match status" value="1"/>
</dbReference>
<evidence type="ECO:0000256" key="6">
    <source>
        <dbReference type="ARBA" id="ARBA00023284"/>
    </source>
</evidence>
<dbReference type="RefSeq" id="WP_368381265.1">
    <property type="nucleotide sequence ID" value="NZ_JBFRYA010000006.1"/>
</dbReference>
<evidence type="ECO:0000256" key="5">
    <source>
        <dbReference type="ARBA" id="ARBA00023157"/>
    </source>
</evidence>
<evidence type="ECO:0000256" key="2">
    <source>
        <dbReference type="ARBA" id="ARBA00022448"/>
    </source>
</evidence>
<dbReference type="InterPro" id="IPR005746">
    <property type="entry name" value="Thioredoxin"/>
</dbReference>
<dbReference type="PANTHER" id="PTHR45663:SF40">
    <property type="entry name" value="THIOREDOXIN 2"/>
    <property type="match status" value="1"/>
</dbReference>
<keyword evidence="10" id="KW-1185">Reference proteome</keyword>